<evidence type="ECO:0000313" key="2">
    <source>
        <dbReference type="Proteomes" id="UP000298663"/>
    </source>
</evidence>
<dbReference type="OrthoDB" id="414175at2759"/>
<dbReference type="AlphaFoldDB" id="A0A4U5M9B7"/>
<gene>
    <name evidence="1" type="ORF">L596_025939</name>
</gene>
<dbReference type="EMBL" id="AZBU02000009">
    <property type="protein sequence ID" value="TKR65550.1"/>
    <property type="molecule type" value="Genomic_DNA"/>
</dbReference>
<accession>A0A4U5M9B7</accession>
<dbReference type="STRING" id="34508.A0A4U5M9B7"/>
<comment type="caution">
    <text evidence="1">The sequence shown here is derived from an EMBL/GenBank/DDBJ whole genome shotgun (WGS) entry which is preliminary data.</text>
</comment>
<reference evidence="1 2" key="1">
    <citation type="journal article" date="2015" name="Genome Biol.">
        <title>Comparative genomics of Steinernema reveals deeply conserved gene regulatory networks.</title>
        <authorList>
            <person name="Dillman A.R."/>
            <person name="Macchietto M."/>
            <person name="Porter C.F."/>
            <person name="Rogers A."/>
            <person name="Williams B."/>
            <person name="Antoshechkin I."/>
            <person name="Lee M.M."/>
            <person name="Goodwin Z."/>
            <person name="Lu X."/>
            <person name="Lewis E.E."/>
            <person name="Goodrich-Blair H."/>
            <person name="Stock S.P."/>
            <person name="Adams B.J."/>
            <person name="Sternberg P.W."/>
            <person name="Mortazavi A."/>
        </authorList>
    </citation>
    <scope>NUCLEOTIDE SEQUENCE [LARGE SCALE GENOMIC DNA]</scope>
    <source>
        <strain evidence="1 2">ALL</strain>
    </source>
</reference>
<reference evidence="1 2" key="2">
    <citation type="journal article" date="2019" name="G3 (Bethesda)">
        <title>Hybrid Assembly of the Genome of the Entomopathogenic Nematode Steinernema carpocapsae Identifies the X-Chromosome.</title>
        <authorList>
            <person name="Serra L."/>
            <person name="Macchietto M."/>
            <person name="Macias-Munoz A."/>
            <person name="McGill C.J."/>
            <person name="Rodriguez I.M."/>
            <person name="Rodriguez B."/>
            <person name="Murad R."/>
            <person name="Mortazavi A."/>
        </authorList>
    </citation>
    <scope>NUCLEOTIDE SEQUENCE [LARGE SCALE GENOMIC DNA]</scope>
    <source>
        <strain evidence="1 2">ALL</strain>
    </source>
</reference>
<keyword evidence="2" id="KW-1185">Reference proteome</keyword>
<sequence>MDKRSIWTYVFPFHQTESFELDAGVLLSSNGFKSIAFRCNPSWFFPRYSAKMLRNCADSENIHVIDPVDEEGLRLFHAQNPMALFSEAGKSKSFSLTYQKQKSKLNCCSDSAISFGGVNYKDQRMIDYVLGSVKVYGLNRVV</sequence>
<dbReference type="Proteomes" id="UP000298663">
    <property type="component" value="Unassembled WGS sequence"/>
</dbReference>
<organism evidence="1 2">
    <name type="scientific">Steinernema carpocapsae</name>
    <name type="common">Entomopathogenic nematode</name>
    <dbReference type="NCBI Taxonomy" id="34508"/>
    <lineage>
        <taxon>Eukaryota</taxon>
        <taxon>Metazoa</taxon>
        <taxon>Ecdysozoa</taxon>
        <taxon>Nematoda</taxon>
        <taxon>Chromadorea</taxon>
        <taxon>Rhabditida</taxon>
        <taxon>Tylenchina</taxon>
        <taxon>Panagrolaimomorpha</taxon>
        <taxon>Strongyloidoidea</taxon>
        <taxon>Steinernematidae</taxon>
        <taxon>Steinernema</taxon>
    </lineage>
</organism>
<evidence type="ECO:0000313" key="1">
    <source>
        <dbReference type="EMBL" id="TKR65550.1"/>
    </source>
</evidence>
<name>A0A4U5M9B7_STECR</name>
<proteinExistence type="predicted"/>
<protein>
    <submittedName>
        <fullName evidence="1">Uncharacterized protein</fullName>
    </submittedName>
</protein>